<dbReference type="RefSeq" id="WP_170322573.1">
    <property type="nucleotide sequence ID" value="NZ_BAAAHL010000010.1"/>
</dbReference>
<evidence type="ECO:0000313" key="7">
    <source>
        <dbReference type="EMBL" id="GES10505.1"/>
    </source>
</evidence>
<dbReference type="InterPro" id="IPR036388">
    <property type="entry name" value="WH-like_DNA-bd_sf"/>
</dbReference>
<dbReference type="GO" id="GO:0030170">
    <property type="term" value="F:pyridoxal phosphate binding"/>
    <property type="evidence" value="ECO:0007669"/>
    <property type="project" value="InterPro"/>
</dbReference>
<dbReference type="SUPFAM" id="SSF46785">
    <property type="entry name" value="Winged helix' DNA-binding domain"/>
    <property type="match status" value="1"/>
</dbReference>
<dbReference type="Gene3D" id="3.40.640.10">
    <property type="entry name" value="Type I PLP-dependent aspartate aminotransferase-like (Major domain)"/>
    <property type="match status" value="1"/>
</dbReference>
<evidence type="ECO:0000256" key="1">
    <source>
        <dbReference type="ARBA" id="ARBA00005384"/>
    </source>
</evidence>
<keyword evidence="8" id="KW-1185">Reference proteome</keyword>
<dbReference type="Pfam" id="PF00392">
    <property type="entry name" value="GntR"/>
    <property type="match status" value="1"/>
</dbReference>
<dbReference type="PANTHER" id="PTHR46577:SF1">
    <property type="entry name" value="HTH-TYPE TRANSCRIPTIONAL REGULATORY PROTEIN GABR"/>
    <property type="match status" value="1"/>
</dbReference>
<comment type="similarity">
    <text evidence="1">In the C-terminal section; belongs to the class-I pyridoxal-phosphate-dependent aminotransferase family.</text>
</comment>
<dbReference type="InterPro" id="IPR015421">
    <property type="entry name" value="PyrdxlP-dep_Trfase_major"/>
</dbReference>
<keyword evidence="3" id="KW-0805">Transcription regulation</keyword>
<gene>
    <name evidence="7" type="ORF">Amac_041020</name>
</gene>
<comment type="caution">
    <text evidence="7">The sequence shown here is derived from an EMBL/GenBank/DDBJ whole genome shotgun (WGS) entry which is preliminary data.</text>
</comment>
<accession>A0A5M3WMK0</accession>
<keyword evidence="2" id="KW-0663">Pyridoxal phosphate</keyword>
<dbReference type="InterPro" id="IPR004839">
    <property type="entry name" value="Aminotransferase_I/II_large"/>
</dbReference>
<evidence type="ECO:0000256" key="4">
    <source>
        <dbReference type="ARBA" id="ARBA00023125"/>
    </source>
</evidence>
<dbReference type="GO" id="GO:0003700">
    <property type="term" value="F:DNA-binding transcription factor activity"/>
    <property type="evidence" value="ECO:0007669"/>
    <property type="project" value="InterPro"/>
</dbReference>
<dbReference type="PROSITE" id="PS50949">
    <property type="entry name" value="HTH_GNTR"/>
    <property type="match status" value="1"/>
</dbReference>
<dbReference type="InterPro" id="IPR000524">
    <property type="entry name" value="Tscrpt_reg_HTH_GntR"/>
</dbReference>
<dbReference type="AlphaFoldDB" id="A0A5M3WMK0"/>
<organism evidence="7 8">
    <name type="scientific">Acrocarpospora macrocephala</name>
    <dbReference type="NCBI Taxonomy" id="150177"/>
    <lineage>
        <taxon>Bacteria</taxon>
        <taxon>Bacillati</taxon>
        <taxon>Actinomycetota</taxon>
        <taxon>Actinomycetes</taxon>
        <taxon>Streptosporangiales</taxon>
        <taxon>Streptosporangiaceae</taxon>
        <taxon>Acrocarpospora</taxon>
    </lineage>
</organism>
<proteinExistence type="inferred from homology"/>
<dbReference type="CDD" id="cd00609">
    <property type="entry name" value="AAT_like"/>
    <property type="match status" value="1"/>
</dbReference>
<dbReference type="InterPro" id="IPR036390">
    <property type="entry name" value="WH_DNA-bd_sf"/>
</dbReference>
<feature type="domain" description="HTH gntR-type" evidence="6">
    <location>
        <begin position="11"/>
        <end position="79"/>
    </location>
</feature>
<dbReference type="Pfam" id="PF00155">
    <property type="entry name" value="Aminotran_1_2"/>
    <property type="match status" value="1"/>
</dbReference>
<evidence type="ECO:0000259" key="6">
    <source>
        <dbReference type="PROSITE" id="PS50949"/>
    </source>
</evidence>
<dbReference type="SUPFAM" id="SSF53383">
    <property type="entry name" value="PLP-dependent transferases"/>
    <property type="match status" value="1"/>
</dbReference>
<dbReference type="Proteomes" id="UP000331127">
    <property type="component" value="Unassembled WGS sequence"/>
</dbReference>
<reference evidence="7 8" key="1">
    <citation type="submission" date="2019-10" db="EMBL/GenBank/DDBJ databases">
        <title>Whole genome shotgun sequence of Acrocarpospora macrocephala NBRC 16266.</title>
        <authorList>
            <person name="Ichikawa N."/>
            <person name="Kimura A."/>
            <person name="Kitahashi Y."/>
            <person name="Komaki H."/>
            <person name="Oguchi A."/>
        </authorList>
    </citation>
    <scope>NUCLEOTIDE SEQUENCE [LARGE SCALE GENOMIC DNA]</scope>
    <source>
        <strain evidence="7 8">NBRC 16266</strain>
    </source>
</reference>
<sequence length="446" mass="47340">MIEAVKAELTELSARGLADAFSRAVRAGAVVPGERLPSIRAVARELSLSPTTVSAAWRLLARANLIHADGARGTVVADGAGQGPVRHRRALQYEGRFEIDLSTGLPDPALLPDLGPSLQRVPRGGTLESFLAEPIVPQLRDHLMADWPSPAEIITMADGATDALDLITMTCLQFGDRVAVEHPSYPPLLDLLEATGARIVPLELDEAGPVPSSLRDALDAGVRAVFLQPRAHSPTGMCLAPERATELAAVLRGQDVLLVEFDLCAGIAATPLVTVGEHVPDLAVHIRAYSESHGPDLRLAAVGGSAALMDPLIRRRHLGQGWTSRLLQWLLLDLLTHAEPEQQVQQARRQYARRRTALVDALADQGVQVGGQDGIVVWVPVENEAAALMLLSSHGIGCAPGTPYQIRPQAAPHLAVTAALLPETQAPQIATVLAQAARPSLPGSIH</sequence>
<protein>
    <submittedName>
        <fullName evidence="7">GntR family transcriptional regulator</fullName>
    </submittedName>
</protein>
<evidence type="ECO:0000256" key="2">
    <source>
        <dbReference type="ARBA" id="ARBA00022898"/>
    </source>
</evidence>
<evidence type="ECO:0000256" key="3">
    <source>
        <dbReference type="ARBA" id="ARBA00023015"/>
    </source>
</evidence>
<dbReference type="SMART" id="SM00345">
    <property type="entry name" value="HTH_GNTR"/>
    <property type="match status" value="1"/>
</dbReference>
<dbReference type="Gene3D" id="1.10.10.10">
    <property type="entry name" value="Winged helix-like DNA-binding domain superfamily/Winged helix DNA-binding domain"/>
    <property type="match status" value="1"/>
</dbReference>
<evidence type="ECO:0000256" key="5">
    <source>
        <dbReference type="ARBA" id="ARBA00023163"/>
    </source>
</evidence>
<keyword evidence="5" id="KW-0804">Transcription</keyword>
<evidence type="ECO:0000313" key="8">
    <source>
        <dbReference type="Proteomes" id="UP000331127"/>
    </source>
</evidence>
<keyword evidence="4" id="KW-0238">DNA-binding</keyword>
<dbReference type="EMBL" id="BLAE01000022">
    <property type="protein sequence ID" value="GES10505.1"/>
    <property type="molecule type" value="Genomic_DNA"/>
</dbReference>
<dbReference type="InterPro" id="IPR015424">
    <property type="entry name" value="PyrdxlP-dep_Trfase"/>
</dbReference>
<dbReference type="InterPro" id="IPR051446">
    <property type="entry name" value="HTH_trans_reg/aminotransferase"/>
</dbReference>
<name>A0A5M3WMK0_9ACTN</name>
<dbReference type="PANTHER" id="PTHR46577">
    <property type="entry name" value="HTH-TYPE TRANSCRIPTIONAL REGULATORY PROTEIN GABR"/>
    <property type="match status" value="1"/>
</dbReference>
<dbReference type="GO" id="GO:0003677">
    <property type="term" value="F:DNA binding"/>
    <property type="evidence" value="ECO:0007669"/>
    <property type="project" value="UniProtKB-KW"/>
</dbReference>